<dbReference type="RefSeq" id="WP_065309220.1">
    <property type="nucleotide sequence ID" value="NZ_LOCQ01000058.1"/>
</dbReference>
<name>A0A1A7C049_9BURK</name>
<keyword evidence="2" id="KW-1185">Reference proteome</keyword>
<accession>A0A1A7C049</accession>
<dbReference type="Proteomes" id="UP000092713">
    <property type="component" value="Unassembled WGS sequence"/>
</dbReference>
<comment type="caution">
    <text evidence="1">The sequence shown here is derived from an EMBL/GenBank/DDBJ whole genome shotgun (WGS) entry which is preliminary data.</text>
</comment>
<dbReference type="OrthoDB" id="8702805at2"/>
<sequence length="160" mass="17750">MNSTLSSTLLTWLKTLSRICGFETADSFPPGHPYARTHWDAAYFDIASDVKPDEIERRLCAAISNTPSVFAYITNPTPRMQRALLNMIHDRLRRQPGAGATDLVLLLIHAYDSPHIMEAVPGLRALIHATRDEATNPRVHAILELLLGTPRGIDVIDMPA</sequence>
<organism evidence="1 2">
    <name type="scientific">Janthinobacterium psychrotolerans</name>
    <dbReference type="NCBI Taxonomy" id="1747903"/>
    <lineage>
        <taxon>Bacteria</taxon>
        <taxon>Pseudomonadati</taxon>
        <taxon>Pseudomonadota</taxon>
        <taxon>Betaproteobacteria</taxon>
        <taxon>Burkholderiales</taxon>
        <taxon>Oxalobacteraceae</taxon>
        <taxon>Janthinobacterium</taxon>
    </lineage>
</organism>
<gene>
    <name evidence="1" type="ORF">ASR47_1005332</name>
</gene>
<protein>
    <submittedName>
        <fullName evidence="1">Uncharacterized protein</fullName>
    </submittedName>
</protein>
<evidence type="ECO:0000313" key="2">
    <source>
        <dbReference type="Proteomes" id="UP000092713"/>
    </source>
</evidence>
<reference evidence="1 2" key="1">
    <citation type="submission" date="2016-04" db="EMBL/GenBank/DDBJ databases">
        <title>Draft genome sequence of Janthinobacterium psychrotolerans sp. nov., isolated from freshwater sediments in Denmark.</title>
        <authorList>
            <person name="Gong X."/>
            <person name="Skrivergaard S."/>
            <person name="Korsgaard B.S."/>
            <person name="Schreiber L."/>
            <person name="Marshall I.P."/>
            <person name="Finster K."/>
            <person name="Schramm A."/>
        </authorList>
    </citation>
    <scope>NUCLEOTIDE SEQUENCE [LARGE SCALE GENOMIC DNA]</scope>
    <source>
        <strain evidence="1 2">S3-2</strain>
    </source>
</reference>
<dbReference type="EMBL" id="LOCQ01000058">
    <property type="protein sequence ID" value="OBV38374.1"/>
    <property type="molecule type" value="Genomic_DNA"/>
</dbReference>
<dbReference type="AlphaFoldDB" id="A0A1A7C049"/>
<evidence type="ECO:0000313" key="1">
    <source>
        <dbReference type="EMBL" id="OBV38374.1"/>
    </source>
</evidence>
<dbReference type="PATRIC" id="fig|1747903.4.peg.1922"/>
<proteinExistence type="predicted"/>